<keyword evidence="1" id="KW-0813">Transport</keyword>
<dbReference type="Proteomes" id="UP000324726">
    <property type="component" value="Unassembled WGS sequence"/>
</dbReference>
<dbReference type="AlphaFoldDB" id="A0A5D4FX05"/>
<keyword evidence="2" id="KW-0547">Nucleotide-binding</keyword>
<keyword evidence="3 5" id="KW-0067">ATP-binding</keyword>
<dbReference type="PANTHER" id="PTHR42939:SF1">
    <property type="entry name" value="ABC TRANSPORTER ATP-BINDING PROTEIN ALBC-RELATED"/>
    <property type="match status" value="1"/>
</dbReference>
<dbReference type="PROSITE" id="PS50893">
    <property type="entry name" value="ABC_TRANSPORTER_2"/>
    <property type="match status" value="1"/>
</dbReference>
<reference evidence="5 6" key="1">
    <citation type="submission" date="2019-08" db="EMBL/GenBank/DDBJ databases">
        <title>Draft genome of C. urealyticum strain VH4248.</title>
        <authorList>
            <person name="Navas J."/>
        </authorList>
    </citation>
    <scope>NUCLEOTIDE SEQUENCE [LARGE SCALE GENOMIC DNA]</scope>
    <source>
        <strain evidence="5 6">VH4248</strain>
    </source>
</reference>
<evidence type="ECO:0000256" key="1">
    <source>
        <dbReference type="ARBA" id="ARBA00022448"/>
    </source>
</evidence>
<gene>
    <name evidence="5" type="ORF">FYJ87_01900</name>
</gene>
<evidence type="ECO:0000256" key="2">
    <source>
        <dbReference type="ARBA" id="ARBA00022741"/>
    </source>
</evidence>
<evidence type="ECO:0000259" key="4">
    <source>
        <dbReference type="PROSITE" id="PS50893"/>
    </source>
</evidence>
<dbReference type="RefSeq" id="WP_148811492.1">
    <property type="nucleotide sequence ID" value="NZ_CP136640.1"/>
</dbReference>
<dbReference type="InterPro" id="IPR003593">
    <property type="entry name" value="AAA+_ATPase"/>
</dbReference>
<dbReference type="InterPro" id="IPR051782">
    <property type="entry name" value="ABC_Transporter_VariousFunc"/>
</dbReference>
<evidence type="ECO:0000256" key="3">
    <source>
        <dbReference type="ARBA" id="ARBA00022840"/>
    </source>
</evidence>
<dbReference type="Gene3D" id="3.40.50.300">
    <property type="entry name" value="P-loop containing nucleotide triphosphate hydrolases"/>
    <property type="match status" value="1"/>
</dbReference>
<evidence type="ECO:0000313" key="5">
    <source>
        <dbReference type="EMBL" id="TYR19775.1"/>
    </source>
</evidence>
<proteinExistence type="predicted"/>
<sequence>MNHLKESVGTSIPPRATPSIELSELTVSFGKKTHPAVDGISLQIPGGQVYGLIGRNGAGKTTLLRAIAQQLNSSGTVTLDGQPIRDNEWALERIILAGPDATWPQDLPVRSVLRIAELRWPTWDQAFAEEMIQAFRIDTSKRLRAMSRGQRSAVSIILGLAAQCPITLLDEPYLGLDVQSREAFYQFLMADLERNPRTVILSTHHLGDVARLLDQVIIIDEGKLLESGPLEAVSGRIHLVSGPSQAVSAFLEQWSSSLPVAPSSFLIKDVTSTGLRRLTLSYDPESPEAVAAESAAQRAGVQLKAADLEQAVLALTGEVAGDE</sequence>
<comment type="caution">
    <text evidence="5">The sequence shown here is derived from an EMBL/GenBank/DDBJ whole genome shotgun (WGS) entry which is preliminary data.</text>
</comment>
<dbReference type="SUPFAM" id="SSF52540">
    <property type="entry name" value="P-loop containing nucleoside triphosphate hydrolases"/>
    <property type="match status" value="1"/>
</dbReference>
<dbReference type="CDD" id="cd03230">
    <property type="entry name" value="ABC_DR_subfamily_A"/>
    <property type="match status" value="1"/>
</dbReference>
<dbReference type="Pfam" id="PF00005">
    <property type="entry name" value="ABC_tran"/>
    <property type="match status" value="1"/>
</dbReference>
<evidence type="ECO:0000313" key="6">
    <source>
        <dbReference type="Proteomes" id="UP000324726"/>
    </source>
</evidence>
<dbReference type="GO" id="GO:0016887">
    <property type="term" value="F:ATP hydrolysis activity"/>
    <property type="evidence" value="ECO:0007669"/>
    <property type="project" value="InterPro"/>
</dbReference>
<dbReference type="SMART" id="SM00382">
    <property type="entry name" value="AAA"/>
    <property type="match status" value="1"/>
</dbReference>
<feature type="domain" description="ABC transporter" evidence="4">
    <location>
        <begin position="20"/>
        <end position="246"/>
    </location>
</feature>
<name>A0A5D4FX05_9CORY</name>
<accession>A0A5D4FX05</accession>
<dbReference type="InterPro" id="IPR027417">
    <property type="entry name" value="P-loop_NTPase"/>
</dbReference>
<dbReference type="GO" id="GO:0005524">
    <property type="term" value="F:ATP binding"/>
    <property type="evidence" value="ECO:0007669"/>
    <property type="project" value="UniProtKB-KW"/>
</dbReference>
<dbReference type="PANTHER" id="PTHR42939">
    <property type="entry name" value="ABC TRANSPORTER ATP-BINDING PROTEIN ALBC-RELATED"/>
    <property type="match status" value="1"/>
</dbReference>
<dbReference type="EMBL" id="VSZI01000001">
    <property type="protein sequence ID" value="TYR19775.1"/>
    <property type="molecule type" value="Genomic_DNA"/>
</dbReference>
<organism evidence="5 6">
    <name type="scientific">Corynebacterium urealyticum</name>
    <dbReference type="NCBI Taxonomy" id="43771"/>
    <lineage>
        <taxon>Bacteria</taxon>
        <taxon>Bacillati</taxon>
        <taxon>Actinomycetota</taxon>
        <taxon>Actinomycetes</taxon>
        <taxon>Mycobacteriales</taxon>
        <taxon>Corynebacteriaceae</taxon>
        <taxon>Corynebacterium</taxon>
    </lineage>
</organism>
<protein>
    <submittedName>
        <fullName evidence="5">ABC transporter ATP-binding protein</fullName>
    </submittedName>
</protein>
<dbReference type="InterPro" id="IPR003439">
    <property type="entry name" value="ABC_transporter-like_ATP-bd"/>
</dbReference>